<organism evidence="3 4">
    <name type="scientific">Microtetraspora fusca</name>
    <dbReference type="NCBI Taxonomy" id="1997"/>
    <lineage>
        <taxon>Bacteria</taxon>
        <taxon>Bacillati</taxon>
        <taxon>Actinomycetota</taxon>
        <taxon>Actinomycetes</taxon>
        <taxon>Streptosporangiales</taxon>
        <taxon>Streptosporangiaceae</taxon>
        <taxon>Microtetraspora</taxon>
    </lineage>
</organism>
<feature type="domain" description="CAAX prenyl protease 2/Lysostaphin resistance protein A-like" evidence="2">
    <location>
        <begin position="138"/>
        <end position="227"/>
    </location>
</feature>
<dbReference type="Pfam" id="PF02517">
    <property type="entry name" value="Rce1-like"/>
    <property type="match status" value="1"/>
</dbReference>
<accession>A0ABW6UY91</accession>
<feature type="transmembrane region" description="Helical" evidence="1">
    <location>
        <begin position="93"/>
        <end position="111"/>
    </location>
</feature>
<feature type="transmembrane region" description="Helical" evidence="1">
    <location>
        <begin position="12"/>
        <end position="30"/>
    </location>
</feature>
<reference evidence="3 4" key="1">
    <citation type="submission" date="2024-10" db="EMBL/GenBank/DDBJ databases">
        <title>The Natural Products Discovery Center: Release of the First 8490 Sequenced Strains for Exploring Actinobacteria Biosynthetic Diversity.</title>
        <authorList>
            <person name="Kalkreuter E."/>
            <person name="Kautsar S.A."/>
            <person name="Yang D."/>
            <person name="Bader C.D."/>
            <person name="Teijaro C.N."/>
            <person name="Fluegel L."/>
            <person name="Davis C.M."/>
            <person name="Simpson J.R."/>
            <person name="Lauterbach L."/>
            <person name="Steele A.D."/>
            <person name="Gui C."/>
            <person name="Meng S."/>
            <person name="Li G."/>
            <person name="Viehrig K."/>
            <person name="Ye F."/>
            <person name="Su P."/>
            <person name="Kiefer A.F."/>
            <person name="Nichols A."/>
            <person name="Cepeda A.J."/>
            <person name="Yan W."/>
            <person name="Fan B."/>
            <person name="Jiang Y."/>
            <person name="Adhikari A."/>
            <person name="Zheng C.-J."/>
            <person name="Schuster L."/>
            <person name="Cowan T.M."/>
            <person name="Smanski M.J."/>
            <person name="Chevrette M.G."/>
            <person name="De Carvalho L.P.S."/>
            <person name="Shen B."/>
        </authorList>
    </citation>
    <scope>NUCLEOTIDE SEQUENCE [LARGE SCALE GENOMIC DNA]</scope>
    <source>
        <strain evidence="3 4">NPDC001281</strain>
    </source>
</reference>
<evidence type="ECO:0000259" key="2">
    <source>
        <dbReference type="Pfam" id="PF02517"/>
    </source>
</evidence>
<dbReference type="InterPro" id="IPR003675">
    <property type="entry name" value="Rce1/LyrA-like_dom"/>
</dbReference>
<proteinExistence type="predicted"/>
<feature type="transmembrane region" description="Helical" evidence="1">
    <location>
        <begin position="195"/>
        <end position="225"/>
    </location>
</feature>
<evidence type="ECO:0000313" key="4">
    <source>
        <dbReference type="Proteomes" id="UP001602119"/>
    </source>
</evidence>
<dbReference type="EC" id="3.4.-.-" evidence="3"/>
<sequence>MTISPEFSPLAAWLAVPLVAYLLFVTPWLGKRAYEKLARQRDRDPRALVRMFRSWIAETWALMAVALVLAAMSPGVGLADLGLVAPSGGGSRVTGMVVGATIGLVAVTLVFRRRAKSGRAVPGQAAFSAMLPRTTAERWAAAAMAVTAGVCEEVLYRGFLIALGVGVLGLDVKVAAGAALVVFVAGHWYQGWKGLLIVTVAGYGLTALYLAQGSLLLPIVVHVLVDLRGLLFVPAPAGPVGADTGSVEPVRG</sequence>
<keyword evidence="1" id="KW-0812">Transmembrane</keyword>
<keyword evidence="1" id="KW-1133">Transmembrane helix</keyword>
<name>A0ABW6UY91_MICFU</name>
<keyword evidence="3" id="KW-0378">Hydrolase</keyword>
<keyword evidence="1" id="KW-0472">Membrane</keyword>
<feature type="transmembrane region" description="Helical" evidence="1">
    <location>
        <begin position="51"/>
        <end position="73"/>
    </location>
</feature>
<feature type="transmembrane region" description="Helical" evidence="1">
    <location>
        <begin position="159"/>
        <end position="189"/>
    </location>
</feature>
<comment type="caution">
    <text evidence="3">The sequence shown here is derived from an EMBL/GenBank/DDBJ whole genome shotgun (WGS) entry which is preliminary data.</text>
</comment>
<keyword evidence="4" id="KW-1185">Reference proteome</keyword>
<evidence type="ECO:0000313" key="3">
    <source>
        <dbReference type="EMBL" id="MFF4771778.1"/>
    </source>
</evidence>
<dbReference type="EMBL" id="JBIAXI010000002">
    <property type="protein sequence ID" value="MFF4771778.1"/>
    <property type="molecule type" value="Genomic_DNA"/>
</dbReference>
<dbReference type="RefSeq" id="WP_066935092.1">
    <property type="nucleotide sequence ID" value="NZ_BBYK01000039.1"/>
</dbReference>
<dbReference type="Proteomes" id="UP001602119">
    <property type="component" value="Unassembled WGS sequence"/>
</dbReference>
<dbReference type="GO" id="GO:0016787">
    <property type="term" value="F:hydrolase activity"/>
    <property type="evidence" value="ECO:0007669"/>
    <property type="project" value="UniProtKB-KW"/>
</dbReference>
<gene>
    <name evidence="3" type="ORF">ACFY05_02855</name>
</gene>
<protein>
    <submittedName>
        <fullName evidence="3">CPBP family intramembrane glutamic endopeptidase</fullName>
        <ecNumber evidence="3">3.4.-.-</ecNumber>
    </submittedName>
</protein>
<evidence type="ECO:0000256" key="1">
    <source>
        <dbReference type="SAM" id="Phobius"/>
    </source>
</evidence>